<dbReference type="AlphaFoldDB" id="A0AAW2GMN5"/>
<name>A0AAW2GMN5_9HYME</name>
<gene>
    <name evidence="2" type="ORF">PUN28_003940</name>
</gene>
<dbReference type="Proteomes" id="UP001430953">
    <property type="component" value="Unassembled WGS sequence"/>
</dbReference>
<comment type="caution">
    <text evidence="2">The sequence shown here is derived from an EMBL/GenBank/DDBJ whole genome shotgun (WGS) entry which is preliminary data.</text>
</comment>
<sequence>MIIIIYCSTMIMDVPANACADTGGFSPVYKHDIPDFQPYPGPYLFVAGKSMTLQERGRRNRCREKKEGQTFAVRSKQQRARAAPPMIPRSREPNVADLIDHLNAGRCTMAN</sequence>
<organism evidence="2 3">
    <name type="scientific">Cardiocondyla obscurior</name>
    <dbReference type="NCBI Taxonomy" id="286306"/>
    <lineage>
        <taxon>Eukaryota</taxon>
        <taxon>Metazoa</taxon>
        <taxon>Ecdysozoa</taxon>
        <taxon>Arthropoda</taxon>
        <taxon>Hexapoda</taxon>
        <taxon>Insecta</taxon>
        <taxon>Pterygota</taxon>
        <taxon>Neoptera</taxon>
        <taxon>Endopterygota</taxon>
        <taxon>Hymenoptera</taxon>
        <taxon>Apocrita</taxon>
        <taxon>Aculeata</taxon>
        <taxon>Formicoidea</taxon>
        <taxon>Formicidae</taxon>
        <taxon>Myrmicinae</taxon>
        <taxon>Cardiocondyla</taxon>
    </lineage>
</organism>
<accession>A0AAW2GMN5</accession>
<evidence type="ECO:0000313" key="2">
    <source>
        <dbReference type="EMBL" id="KAL0128913.1"/>
    </source>
</evidence>
<keyword evidence="3" id="KW-1185">Reference proteome</keyword>
<dbReference type="EMBL" id="JADYXP020000003">
    <property type="protein sequence ID" value="KAL0128913.1"/>
    <property type="molecule type" value="Genomic_DNA"/>
</dbReference>
<proteinExistence type="predicted"/>
<feature type="region of interest" description="Disordered" evidence="1">
    <location>
        <begin position="55"/>
        <end position="93"/>
    </location>
</feature>
<evidence type="ECO:0000256" key="1">
    <source>
        <dbReference type="SAM" id="MobiDB-lite"/>
    </source>
</evidence>
<protein>
    <submittedName>
        <fullName evidence="2">Uncharacterized protein</fullName>
    </submittedName>
</protein>
<reference evidence="2 3" key="1">
    <citation type="submission" date="2023-03" db="EMBL/GenBank/DDBJ databases">
        <title>High recombination rates correlate with genetic variation in Cardiocondyla obscurior ants.</title>
        <authorList>
            <person name="Errbii M."/>
        </authorList>
    </citation>
    <scope>NUCLEOTIDE SEQUENCE [LARGE SCALE GENOMIC DNA]</scope>
    <source>
        <strain evidence="2">Alpha-2009</strain>
        <tissue evidence="2">Whole body</tissue>
    </source>
</reference>
<evidence type="ECO:0000313" key="3">
    <source>
        <dbReference type="Proteomes" id="UP001430953"/>
    </source>
</evidence>